<dbReference type="RefSeq" id="WP_007022920.1">
    <property type="nucleotide sequence ID" value="NZ_CH724128.1"/>
</dbReference>
<dbReference type="CDD" id="cd04784">
    <property type="entry name" value="HTH_CadR-PbrR"/>
    <property type="match status" value="1"/>
</dbReference>
<dbReference type="OrthoDB" id="9808480at2"/>
<dbReference type="Pfam" id="PF13411">
    <property type="entry name" value="MerR_1"/>
    <property type="match status" value="1"/>
</dbReference>
<dbReference type="GO" id="GO:0046872">
    <property type="term" value="F:metal ion binding"/>
    <property type="evidence" value="ECO:0007669"/>
    <property type="project" value="InterPro"/>
</dbReference>
<dbReference type="EMBL" id="AAOW01000019">
    <property type="protein sequence ID" value="EAR60312.1"/>
    <property type="molecule type" value="Genomic_DNA"/>
</dbReference>
<evidence type="ECO:0000256" key="1">
    <source>
        <dbReference type="ARBA" id="ARBA00023125"/>
    </source>
</evidence>
<dbReference type="PANTHER" id="PTHR30204:SF92">
    <property type="entry name" value="HTH-TYPE TRANSCRIPTIONAL REGULATOR ZNTR"/>
    <property type="match status" value="1"/>
</dbReference>
<evidence type="ECO:0000259" key="3">
    <source>
        <dbReference type="PROSITE" id="PS50937"/>
    </source>
</evidence>
<dbReference type="InterPro" id="IPR000551">
    <property type="entry name" value="MerR-type_HTH_dom"/>
</dbReference>
<dbReference type="NCBIfam" id="TIGR02047">
    <property type="entry name" value="CadR-PbrR"/>
    <property type="match status" value="1"/>
</dbReference>
<dbReference type="PROSITE" id="PS50937">
    <property type="entry name" value="HTH_MERR_2"/>
    <property type="match status" value="1"/>
</dbReference>
<protein>
    <submittedName>
        <fullName evidence="4">Cd(II)/Pb(II)-responsive transcriptional regulator</fullName>
    </submittedName>
</protein>
<reference evidence="4 5" key="1">
    <citation type="submission" date="2006-02" db="EMBL/GenBank/DDBJ databases">
        <authorList>
            <person name="Pinhassi J."/>
            <person name="Pedros-Alio C."/>
            <person name="Ferriera S."/>
            <person name="Johnson J."/>
            <person name="Kravitz S."/>
            <person name="Halpern A."/>
            <person name="Remington K."/>
            <person name="Beeson K."/>
            <person name="Tran B."/>
            <person name="Rogers Y.-H."/>
            <person name="Friedman R."/>
            <person name="Venter J.C."/>
        </authorList>
    </citation>
    <scope>NUCLEOTIDE SEQUENCE [LARGE SCALE GENOMIC DNA]</scope>
    <source>
        <strain evidence="4 5">MED92</strain>
    </source>
</reference>
<evidence type="ECO:0000313" key="5">
    <source>
        <dbReference type="Proteomes" id="UP000002171"/>
    </source>
</evidence>
<accession>A0A7U8GQH1</accession>
<dbReference type="Proteomes" id="UP000002171">
    <property type="component" value="Unassembled WGS sequence"/>
</dbReference>
<feature type="domain" description="HTH merR-type" evidence="3">
    <location>
        <begin position="1"/>
        <end position="69"/>
    </location>
</feature>
<dbReference type="InterPro" id="IPR011791">
    <property type="entry name" value="CadR-PbrR"/>
</dbReference>
<dbReference type="GO" id="GO:0003700">
    <property type="term" value="F:DNA-binding transcription factor activity"/>
    <property type="evidence" value="ECO:0007669"/>
    <property type="project" value="InterPro"/>
</dbReference>
<dbReference type="InterPro" id="IPR009061">
    <property type="entry name" value="DNA-bd_dom_put_sf"/>
</dbReference>
<keyword evidence="5" id="KW-1185">Reference proteome</keyword>
<keyword evidence="1" id="KW-0238">DNA-binding</keyword>
<dbReference type="SMART" id="SM00422">
    <property type="entry name" value="HTH_MERR"/>
    <property type="match status" value="1"/>
</dbReference>
<dbReference type="GO" id="GO:0045893">
    <property type="term" value="P:positive regulation of DNA-templated transcription"/>
    <property type="evidence" value="ECO:0007669"/>
    <property type="project" value="InterPro"/>
</dbReference>
<dbReference type="PANTHER" id="PTHR30204">
    <property type="entry name" value="REDOX-CYCLING DRUG-SENSING TRANSCRIPTIONAL ACTIVATOR SOXR"/>
    <property type="match status" value="1"/>
</dbReference>
<organism evidence="4 5">
    <name type="scientific">Neptuniibacter caesariensis</name>
    <dbReference type="NCBI Taxonomy" id="207954"/>
    <lineage>
        <taxon>Bacteria</taxon>
        <taxon>Pseudomonadati</taxon>
        <taxon>Pseudomonadota</taxon>
        <taxon>Gammaproteobacteria</taxon>
        <taxon>Oceanospirillales</taxon>
        <taxon>Oceanospirillaceae</taxon>
        <taxon>Neptuniibacter</taxon>
    </lineage>
</organism>
<dbReference type="SUPFAM" id="SSF46955">
    <property type="entry name" value="Putative DNA-binding domain"/>
    <property type="match status" value="1"/>
</dbReference>
<dbReference type="Gene3D" id="1.10.1660.10">
    <property type="match status" value="1"/>
</dbReference>
<evidence type="ECO:0000313" key="4">
    <source>
        <dbReference type="EMBL" id="EAR60312.1"/>
    </source>
</evidence>
<feature type="region of interest" description="Disordered" evidence="2">
    <location>
        <begin position="127"/>
        <end position="148"/>
    </location>
</feature>
<proteinExistence type="predicted"/>
<dbReference type="GO" id="GO:0003677">
    <property type="term" value="F:DNA binding"/>
    <property type="evidence" value="ECO:0007669"/>
    <property type="project" value="UniProtKB-KW"/>
</dbReference>
<dbReference type="AlphaFoldDB" id="A0A7U8GQH1"/>
<dbReference type="PROSITE" id="PS00552">
    <property type="entry name" value="HTH_MERR_1"/>
    <property type="match status" value="1"/>
</dbReference>
<gene>
    <name evidence="4" type="ORF">MED92_00240</name>
</gene>
<dbReference type="InterPro" id="IPR047057">
    <property type="entry name" value="MerR_fam"/>
</dbReference>
<name>A0A7U8GQH1_NEPCE</name>
<comment type="caution">
    <text evidence="4">The sequence shown here is derived from an EMBL/GenBank/DDBJ whole genome shotgun (WGS) entry which is preliminary data.</text>
</comment>
<dbReference type="PRINTS" id="PR00040">
    <property type="entry name" value="HTHMERR"/>
</dbReference>
<sequence length="148" mass="17087">MKIGQLAKRADCAVETIRYWEKEGLLPPPYRSSSNYRIYNESHLRRLLFIRNCRSLDMSLAEVRRLLDLGDQPAESCNEINDLVDEHIEHVVKRIRALQSLETELRTLRHRCNNDSDIEHCEILKGLAEGEPTESTQSDSHVDGLHGH</sequence>
<evidence type="ECO:0000256" key="2">
    <source>
        <dbReference type="SAM" id="MobiDB-lite"/>
    </source>
</evidence>